<dbReference type="Gene3D" id="3.30.420.40">
    <property type="match status" value="1"/>
</dbReference>
<proteinExistence type="predicted"/>
<name>A0A9D2HGU3_9FIRM</name>
<reference evidence="2" key="1">
    <citation type="journal article" date="2021" name="PeerJ">
        <title>Extensive microbial diversity within the chicken gut microbiome revealed by metagenomics and culture.</title>
        <authorList>
            <person name="Gilroy R."/>
            <person name="Ravi A."/>
            <person name="Getino M."/>
            <person name="Pursley I."/>
            <person name="Horton D.L."/>
            <person name="Alikhan N.F."/>
            <person name="Baker D."/>
            <person name="Gharbi K."/>
            <person name="Hall N."/>
            <person name="Watson M."/>
            <person name="Adriaenssens E.M."/>
            <person name="Foster-Nyarko E."/>
            <person name="Jarju S."/>
            <person name="Secka A."/>
            <person name="Antonio M."/>
            <person name="Oren A."/>
            <person name="Chaudhuri R.R."/>
            <person name="La Ragione R."/>
            <person name="Hildebrand F."/>
            <person name="Pallen M.J."/>
        </authorList>
    </citation>
    <scope>NUCLEOTIDE SEQUENCE</scope>
    <source>
        <strain evidence="2">CHK178-16964</strain>
    </source>
</reference>
<organism evidence="2 3">
    <name type="scientific">Candidatus Lachnoclostridium stercoravium</name>
    <dbReference type="NCBI Taxonomy" id="2838633"/>
    <lineage>
        <taxon>Bacteria</taxon>
        <taxon>Bacillati</taxon>
        <taxon>Bacillota</taxon>
        <taxon>Clostridia</taxon>
        <taxon>Lachnospirales</taxon>
        <taxon>Lachnospiraceae</taxon>
    </lineage>
</organism>
<feature type="domain" description="DUF5716" evidence="1">
    <location>
        <begin position="111"/>
        <end position="409"/>
    </location>
</feature>
<dbReference type="EMBL" id="DWZA01000012">
    <property type="protein sequence ID" value="HJA70214.1"/>
    <property type="molecule type" value="Genomic_DNA"/>
</dbReference>
<evidence type="ECO:0000313" key="2">
    <source>
        <dbReference type="EMBL" id="HJA70214.1"/>
    </source>
</evidence>
<dbReference type="InterPro" id="IPR043770">
    <property type="entry name" value="DUF5716_C"/>
</dbReference>
<gene>
    <name evidence="2" type="ORF">IAA07_01380</name>
</gene>
<sequence length="410" mass="46537">MDDGLVLGLDLCDTHTRITCMEEDDGKTWAVPTVICKKKNEDQWFIGEDAYAHVLTGTGTLVDKILSQVLKDGTATIDGIRFEAKELLKRFLGEVLNLPAKERNTNRIKELTVAVRDFNIKLKEAIEDCAASLGMEREHVHVISHTESFVYYTLSQKRDVWSNLVGMFDLEEESLRYYELKVQRGMRKNTVTAEYEKMEEGFNLDILENESGAKLADKILSSFGERMMGKKLYSALILCGHGFKSQDWAPEFMQLACSKRRVFLEEDLFAKGAAYKAADYQSGGTKFPYICLCEGRLKYTVSVNVLLKERESQLVLAAAGENWYEARSTVELLTDDQDYVEFQITSVDQKKKKTVKIQLEGFPVRPDRTTRIQVSVGFLDEHTMSVGIEDRGFGDIFPATDASVRQEVMI</sequence>
<comment type="caution">
    <text evidence="2">The sequence shown here is derived from an EMBL/GenBank/DDBJ whole genome shotgun (WGS) entry which is preliminary data.</text>
</comment>
<protein>
    <recommendedName>
        <fullName evidence="1">DUF5716 domain-containing protein</fullName>
    </recommendedName>
</protein>
<evidence type="ECO:0000259" key="1">
    <source>
        <dbReference type="Pfam" id="PF18980"/>
    </source>
</evidence>
<dbReference type="Proteomes" id="UP000823900">
    <property type="component" value="Unassembled WGS sequence"/>
</dbReference>
<accession>A0A9D2HGU3</accession>
<evidence type="ECO:0000313" key="3">
    <source>
        <dbReference type="Proteomes" id="UP000823900"/>
    </source>
</evidence>
<reference evidence="2" key="2">
    <citation type="submission" date="2021-04" db="EMBL/GenBank/DDBJ databases">
        <authorList>
            <person name="Gilroy R."/>
        </authorList>
    </citation>
    <scope>NUCLEOTIDE SEQUENCE</scope>
    <source>
        <strain evidence="2">CHK178-16964</strain>
    </source>
</reference>
<dbReference type="Pfam" id="PF18980">
    <property type="entry name" value="DUF5716_C"/>
    <property type="match status" value="1"/>
</dbReference>
<dbReference type="AlphaFoldDB" id="A0A9D2HGU3"/>